<comment type="caution">
    <text evidence="3">The sequence shown here is derived from an EMBL/GenBank/DDBJ whole genome shotgun (WGS) entry which is preliminary data.</text>
</comment>
<evidence type="ECO:0000256" key="2">
    <source>
        <dbReference type="SAM" id="SignalP"/>
    </source>
</evidence>
<feature type="signal peptide" evidence="2">
    <location>
        <begin position="1"/>
        <end position="18"/>
    </location>
</feature>
<evidence type="ECO:0000313" key="4">
    <source>
        <dbReference type="Proteomes" id="UP000267524"/>
    </source>
</evidence>
<dbReference type="AlphaFoldDB" id="A0A3M7LEZ5"/>
<name>A0A3M7LEZ5_9FLAO</name>
<accession>A0A3M7LEZ5</accession>
<feature type="chain" id="PRO_5018065400" description="Extracellular endo-alpha-(1-&gt;5)-L-arabinanase C-terminal domain-containing protein" evidence="2">
    <location>
        <begin position="19"/>
        <end position="123"/>
    </location>
</feature>
<feature type="region of interest" description="Disordered" evidence="1">
    <location>
        <begin position="92"/>
        <end position="123"/>
    </location>
</feature>
<sequence>MKKLLLLLLTAFSFIGCSSDEDTINDFIGTWSGTYEGNDKGVWNFVVANDGKVTGTMHSDINQENYTISGNLNGSGNLTGVVGWPSKGNFQGNLSREKNANGNWLNSVPNPERSGTWSGGKNK</sequence>
<reference evidence="3 4" key="1">
    <citation type="submission" date="2018-08" db="EMBL/GenBank/DDBJ databases">
        <title>Chryseobacterium nematophagum: a novel matrix digesting pathogen of nematodes.</title>
        <authorList>
            <person name="Page A."/>
            <person name="Roberts M."/>
            <person name="Felix M.-A."/>
            <person name="Weir W."/>
        </authorList>
    </citation>
    <scope>NUCLEOTIDE SEQUENCE [LARGE SCALE GENOMIC DNA]</scope>
    <source>
        <strain evidence="3 4">JUb275</strain>
    </source>
</reference>
<keyword evidence="4" id="KW-1185">Reference proteome</keyword>
<dbReference type="EMBL" id="QWIV01000013">
    <property type="protein sequence ID" value="RMZ60086.1"/>
    <property type="molecule type" value="Genomic_DNA"/>
</dbReference>
<evidence type="ECO:0000256" key="1">
    <source>
        <dbReference type="SAM" id="MobiDB-lite"/>
    </source>
</evidence>
<protein>
    <recommendedName>
        <fullName evidence="5">Extracellular endo-alpha-(1-&gt;5)-L-arabinanase C-terminal domain-containing protein</fullName>
    </recommendedName>
</protein>
<keyword evidence="2" id="KW-0732">Signal</keyword>
<evidence type="ECO:0008006" key="5">
    <source>
        <dbReference type="Google" id="ProtNLM"/>
    </source>
</evidence>
<proteinExistence type="predicted"/>
<evidence type="ECO:0000313" key="3">
    <source>
        <dbReference type="EMBL" id="RMZ60086.1"/>
    </source>
</evidence>
<dbReference type="RefSeq" id="WP_122547210.1">
    <property type="nucleotide sequence ID" value="NZ_QWIV01000013.1"/>
</dbReference>
<dbReference type="PROSITE" id="PS51257">
    <property type="entry name" value="PROKAR_LIPOPROTEIN"/>
    <property type="match status" value="1"/>
</dbReference>
<gene>
    <name evidence="3" type="ORF">D1632_10885</name>
</gene>
<dbReference type="Proteomes" id="UP000267524">
    <property type="component" value="Unassembled WGS sequence"/>
</dbReference>
<organism evidence="3 4">
    <name type="scientific">Chryseobacterium nematophagum</name>
    <dbReference type="NCBI Taxonomy" id="2305228"/>
    <lineage>
        <taxon>Bacteria</taxon>
        <taxon>Pseudomonadati</taxon>
        <taxon>Bacteroidota</taxon>
        <taxon>Flavobacteriia</taxon>
        <taxon>Flavobacteriales</taxon>
        <taxon>Weeksellaceae</taxon>
        <taxon>Chryseobacterium group</taxon>
        <taxon>Chryseobacterium</taxon>
    </lineage>
</organism>